<reference evidence="1 2" key="1">
    <citation type="journal article" date="2019" name="Nat. Ecol. Evol.">
        <title>Megaphylogeny resolves global patterns of mushroom evolution.</title>
        <authorList>
            <person name="Varga T."/>
            <person name="Krizsan K."/>
            <person name="Foldi C."/>
            <person name="Dima B."/>
            <person name="Sanchez-Garcia M."/>
            <person name="Sanchez-Ramirez S."/>
            <person name="Szollosi G.J."/>
            <person name="Szarkandi J.G."/>
            <person name="Papp V."/>
            <person name="Albert L."/>
            <person name="Andreopoulos W."/>
            <person name="Angelini C."/>
            <person name="Antonin V."/>
            <person name="Barry K.W."/>
            <person name="Bougher N.L."/>
            <person name="Buchanan P."/>
            <person name="Buyck B."/>
            <person name="Bense V."/>
            <person name="Catcheside P."/>
            <person name="Chovatia M."/>
            <person name="Cooper J."/>
            <person name="Damon W."/>
            <person name="Desjardin D."/>
            <person name="Finy P."/>
            <person name="Geml J."/>
            <person name="Haridas S."/>
            <person name="Hughes K."/>
            <person name="Justo A."/>
            <person name="Karasinski D."/>
            <person name="Kautmanova I."/>
            <person name="Kiss B."/>
            <person name="Kocsube S."/>
            <person name="Kotiranta H."/>
            <person name="LaButti K.M."/>
            <person name="Lechner B.E."/>
            <person name="Liimatainen K."/>
            <person name="Lipzen A."/>
            <person name="Lukacs Z."/>
            <person name="Mihaltcheva S."/>
            <person name="Morgado L.N."/>
            <person name="Niskanen T."/>
            <person name="Noordeloos M.E."/>
            <person name="Ohm R.A."/>
            <person name="Ortiz-Santana B."/>
            <person name="Ovrebo C."/>
            <person name="Racz N."/>
            <person name="Riley R."/>
            <person name="Savchenko A."/>
            <person name="Shiryaev A."/>
            <person name="Soop K."/>
            <person name="Spirin V."/>
            <person name="Szebenyi C."/>
            <person name="Tomsovsky M."/>
            <person name="Tulloss R.E."/>
            <person name="Uehling J."/>
            <person name="Grigoriev I.V."/>
            <person name="Vagvolgyi C."/>
            <person name="Papp T."/>
            <person name="Martin F.M."/>
            <person name="Miettinen O."/>
            <person name="Hibbett D.S."/>
            <person name="Nagy L.G."/>
        </authorList>
    </citation>
    <scope>NUCLEOTIDE SEQUENCE [LARGE SCALE GENOMIC DNA]</scope>
    <source>
        <strain evidence="1 2">NL-1719</strain>
    </source>
</reference>
<sequence length="204" mass="22396">MGQGLLLALCTLSSPPALEPTHVYKDHSILPVSPPPLAQATSSVTPHLPDTTSGQVSILILAHNRHLVPMALEAFRNRIHCREPIFRCKFPRWGNSTATSPDIDNNGRGQRPNENENENETTVDCLQCLTSSSNDEDDGGFHASQPTTNDLNNNSLTWVMTTQPNYDDVDVLVPVVTGRFSIYLTFSFCDSNLFRPAATSCKNS</sequence>
<dbReference type="EMBL" id="ML208959">
    <property type="protein sequence ID" value="TFK59508.1"/>
    <property type="molecule type" value="Genomic_DNA"/>
</dbReference>
<organism evidence="1 2">
    <name type="scientific">Pluteus cervinus</name>
    <dbReference type="NCBI Taxonomy" id="181527"/>
    <lineage>
        <taxon>Eukaryota</taxon>
        <taxon>Fungi</taxon>
        <taxon>Dikarya</taxon>
        <taxon>Basidiomycota</taxon>
        <taxon>Agaricomycotina</taxon>
        <taxon>Agaricomycetes</taxon>
        <taxon>Agaricomycetidae</taxon>
        <taxon>Agaricales</taxon>
        <taxon>Pluteineae</taxon>
        <taxon>Pluteaceae</taxon>
        <taxon>Pluteus</taxon>
    </lineage>
</organism>
<accession>A0ACD3A136</accession>
<evidence type="ECO:0000313" key="2">
    <source>
        <dbReference type="Proteomes" id="UP000308600"/>
    </source>
</evidence>
<proteinExistence type="predicted"/>
<evidence type="ECO:0000313" key="1">
    <source>
        <dbReference type="EMBL" id="TFK59508.1"/>
    </source>
</evidence>
<name>A0ACD3A136_9AGAR</name>
<protein>
    <submittedName>
        <fullName evidence="1">Uncharacterized protein</fullName>
    </submittedName>
</protein>
<keyword evidence="2" id="KW-1185">Reference proteome</keyword>
<gene>
    <name evidence="1" type="ORF">BDN72DRAFT_905782</name>
</gene>
<dbReference type="Proteomes" id="UP000308600">
    <property type="component" value="Unassembled WGS sequence"/>
</dbReference>